<reference evidence="6 7" key="1">
    <citation type="submission" date="2023-09" db="EMBL/GenBank/DDBJ databases">
        <authorList>
            <person name="Rey-Velasco X."/>
        </authorList>
    </citation>
    <scope>NUCLEOTIDE SEQUENCE [LARGE SCALE GENOMIC DNA]</scope>
    <source>
        <strain evidence="6 7">W345</strain>
    </source>
</reference>
<evidence type="ECO:0000259" key="5">
    <source>
        <dbReference type="PROSITE" id="PS50931"/>
    </source>
</evidence>
<dbReference type="Pfam" id="PF00126">
    <property type="entry name" value="HTH_1"/>
    <property type="match status" value="1"/>
</dbReference>
<dbReference type="InterPro" id="IPR036390">
    <property type="entry name" value="WH_DNA-bd_sf"/>
</dbReference>
<dbReference type="PANTHER" id="PTHR30126:SF88">
    <property type="entry name" value="TRANSCRIPTIONAL REGULATOR-RELATED"/>
    <property type="match status" value="1"/>
</dbReference>
<sequence length="302" mass="33603">MSGPRISLDQWRAFVAVVDEGGYAQAGAYLHKTQSSVSYAVQKIEQVLELRLFEILGRRAVLTESGKLLYRRGRALLDEAARVEKAAGTLARGWEPELRLAVEIVFPTWLLLQALARFSDEIPDTRIELYESVLGGTDELLLEGRVDFAIGSHVPSGFNGDLLIEFYAVAAAAPQHPLHQLGRDLTVEDLREHRQILIRDSGRERTRSTGWQGSERRWTVSHKASSIRAVALGMGYSWFAEEIIRDELASGRLKPLPLREGARRPIPLFLIYADRDAVGPGLQRLVELLREQIGSCPGAVSA</sequence>
<dbReference type="RefSeq" id="WP_311365177.1">
    <property type="nucleotide sequence ID" value="NZ_JAVRIC010000013.1"/>
</dbReference>
<evidence type="ECO:0000256" key="2">
    <source>
        <dbReference type="ARBA" id="ARBA00023015"/>
    </source>
</evidence>
<gene>
    <name evidence="6" type="ORF">RM530_10475</name>
</gene>
<dbReference type="Proteomes" id="UP001254608">
    <property type="component" value="Unassembled WGS sequence"/>
</dbReference>
<protein>
    <submittedName>
        <fullName evidence="6">LysR family transcriptional regulator</fullName>
    </submittedName>
</protein>
<evidence type="ECO:0000313" key="7">
    <source>
        <dbReference type="Proteomes" id="UP001254608"/>
    </source>
</evidence>
<organism evidence="6 7">
    <name type="scientific">Banduia mediterranea</name>
    <dbReference type="NCBI Taxonomy" id="3075609"/>
    <lineage>
        <taxon>Bacteria</taxon>
        <taxon>Pseudomonadati</taxon>
        <taxon>Pseudomonadota</taxon>
        <taxon>Gammaproteobacteria</taxon>
        <taxon>Nevskiales</taxon>
        <taxon>Algiphilaceae</taxon>
        <taxon>Banduia</taxon>
    </lineage>
</organism>
<evidence type="ECO:0000256" key="1">
    <source>
        <dbReference type="ARBA" id="ARBA00009437"/>
    </source>
</evidence>
<keyword evidence="4" id="KW-0804">Transcription</keyword>
<evidence type="ECO:0000256" key="3">
    <source>
        <dbReference type="ARBA" id="ARBA00023125"/>
    </source>
</evidence>
<dbReference type="Pfam" id="PF03466">
    <property type="entry name" value="LysR_substrate"/>
    <property type="match status" value="1"/>
</dbReference>
<feature type="domain" description="HTH lysR-type" evidence="5">
    <location>
        <begin position="6"/>
        <end position="63"/>
    </location>
</feature>
<keyword evidence="3" id="KW-0238">DNA-binding</keyword>
<accession>A0ABU2WIW7</accession>
<dbReference type="SUPFAM" id="SSF46785">
    <property type="entry name" value="Winged helix' DNA-binding domain"/>
    <property type="match status" value="1"/>
</dbReference>
<name>A0ABU2WIW7_9GAMM</name>
<comment type="similarity">
    <text evidence="1">Belongs to the LysR transcriptional regulatory family.</text>
</comment>
<dbReference type="InterPro" id="IPR000847">
    <property type="entry name" value="LysR_HTH_N"/>
</dbReference>
<keyword evidence="2" id="KW-0805">Transcription regulation</keyword>
<dbReference type="PROSITE" id="PS50931">
    <property type="entry name" value="HTH_LYSR"/>
    <property type="match status" value="1"/>
</dbReference>
<dbReference type="SUPFAM" id="SSF53850">
    <property type="entry name" value="Periplasmic binding protein-like II"/>
    <property type="match status" value="1"/>
</dbReference>
<keyword evidence="7" id="KW-1185">Reference proteome</keyword>
<evidence type="ECO:0000313" key="6">
    <source>
        <dbReference type="EMBL" id="MDT0497786.1"/>
    </source>
</evidence>
<dbReference type="InterPro" id="IPR036388">
    <property type="entry name" value="WH-like_DNA-bd_sf"/>
</dbReference>
<dbReference type="EMBL" id="JAVRIC010000013">
    <property type="protein sequence ID" value="MDT0497786.1"/>
    <property type="molecule type" value="Genomic_DNA"/>
</dbReference>
<evidence type="ECO:0000256" key="4">
    <source>
        <dbReference type="ARBA" id="ARBA00023163"/>
    </source>
</evidence>
<dbReference type="InterPro" id="IPR005119">
    <property type="entry name" value="LysR_subst-bd"/>
</dbReference>
<dbReference type="Gene3D" id="1.10.10.10">
    <property type="entry name" value="Winged helix-like DNA-binding domain superfamily/Winged helix DNA-binding domain"/>
    <property type="match status" value="1"/>
</dbReference>
<proteinExistence type="inferred from homology"/>
<dbReference type="PANTHER" id="PTHR30126">
    <property type="entry name" value="HTH-TYPE TRANSCRIPTIONAL REGULATOR"/>
    <property type="match status" value="1"/>
</dbReference>
<comment type="caution">
    <text evidence="6">The sequence shown here is derived from an EMBL/GenBank/DDBJ whole genome shotgun (WGS) entry which is preliminary data.</text>
</comment>
<dbReference type="Gene3D" id="3.40.190.290">
    <property type="match status" value="1"/>
</dbReference>